<comment type="caution">
    <text evidence="2">The sequence shown here is derived from an EMBL/GenBank/DDBJ whole genome shotgun (WGS) entry which is preliminary data.</text>
</comment>
<evidence type="ECO:0000313" key="2">
    <source>
        <dbReference type="EMBL" id="KAI9184881.1"/>
    </source>
</evidence>
<dbReference type="AlphaFoldDB" id="A0AAD5J2C6"/>
<gene>
    <name evidence="2" type="ORF">LWI28_002063</name>
</gene>
<dbReference type="Proteomes" id="UP001064489">
    <property type="component" value="Chromosome 3"/>
</dbReference>
<reference evidence="2" key="2">
    <citation type="submission" date="2023-02" db="EMBL/GenBank/DDBJ databases">
        <authorList>
            <person name="Swenson N.G."/>
            <person name="Wegrzyn J.L."/>
            <person name="Mcevoy S.L."/>
        </authorList>
    </citation>
    <scope>NUCLEOTIDE SEQUENCE</scope>
    <source>
        <strain evidence="2">91603</strain>
        <tissue evidence="2">Leaf</tissue>
    </source>
</reference>
<feature type="compositionally biased region" description="Pro residues" evidence="1">
    <location>
        <begin position="101"/>
        <end position="110"/>
    </location>
</feature>
<name>A0AAD5J2C6_ACENE</name>
<evidence type="ECO:0000313" key="3">
    <source>
        <dbReference type="Proteomes" id="UP001064489"/>
    </source>
</evidence>
<evidence type="ECO:0000256" key="1">
    <source>
        <dbReference type="SAM" id="MobiDB-lite"/>
    </source>
</evidence>
<dbReference type="EMBL" id="JAJSOW010000100">
    <property type="protein sequence ID" value="KAI9184881.1"/>
    <property type="molecule type" value="Genomic_DNA"/>
</dbReference>
<proteinExistence type="predicted"/>
<protein>
    <submittedName>
        <fullName evidence="2">Uncharacterized protein</fullName>
    </submittedName>
</protein>
<keyword evidence="3" id="KW-1185">Reference proteome</keyword>
<feature type="region of interest" description="Disordered" evidence="1">
    <location>
        <begin position="91"/>
        <end position="110"/>
    </location>
</feature>
<sequence>MNSRYSFFIGLASQATNADSVPRAALDVANVDVFRSRMLRTQEENWREISFCFSEADVANISRSTCFSDLRNLRNSLRLRNVELYSKTPGLWGQAEEPWPSSEPPPLIVN</sequence>
<accession>A0AAD5J2C6</accession>
<organism evidence="2 3">
    <name type="scientific">Acer negundo</name>
    <name type="common">Box elder</name>
    <dbReference type="NCBI Taxonomy" id="4023"/>
    <lineage>
        <taxon>Eukaryota</taxon>
        <taxon>Viridiplantae</taxon>
        <taxon>Streptophyta</taxon>
        <taxon>Embryophyta</taxon>
        <taxon>Tracheophyta</taxon>
        <taxon>Spermatophyta</taxon>
        <taxon>Magnoliopsida</taxon>
        <taxon>eudicotyledons</taxon>
        <taxon>Gunneridae</taxon>
        <taxon>Pentapetalae</taxon>
        <taxon>rosids</taxon>
        <taxon>malvids</taxon>
        <taxon>Sapindales</taxon>
        <taxon>Sapindaceae</taxon>
        <taxon>Hippocastanoideae</taxon>
        <taxon>Acereae</taxon>
        <taxon>Acer</taxon>
    </lineage>
</organism>
<reference evidence="2" key="1">
    <citation type="journal article" date="2022" name="Plant J.">
        <title>Strategies of tolerance reflected in two North American maple genomes.</title>
        <authorList>
            <person name="McEvoy S.L."/>
            <person name="Sezen U.U."/>
            <person name="Trouern-Trend A."/>
            <person name="McMahon S.M."/>
            <person name="Schaberg P.G."/>
            <person name="Yang J."/>
            <person name="Wegrzyn J.L."/>
            <person name="Swenson N.G."/>
        </authorList>
    </citation>
    <scope>NUCLEOTIDE SEQUENCE</scope>
    <source>
        <strain evidence="2">91603</strain>
    </source>
</reference>